<proteinExistence type="predicted"/>
<sequence length="121" mass="13344">MDRNVLGGALLACCYDPLTGYYRDGSCRTGEDDGGAHVICARMTQAFLDFSRESGNDLSSPVPQARFRGLKPGDRWCLCVLRWLEALEAGVAPPVILEATHESALEFVPLEELERHAFETN</sequence>
<dbReference type="Proteomes" id="UP000501534">
    <property type="component" value="Chromosome"/>
</dbReference>
<reference evidence="1 2" key="1">
    <citation type="submission" date="2020-04" db="EMBL/GenBank/DDBJ databases">
        <title>Usitatibacter rugosus gen. nov., sp. nov. and Usitatibacter palustris sp. nov., novel members of Usitatibacteraceae fam. nov. within the order Nitrosomonadales isolated from soil.</title>
        <authorList>
            <person name="Huber K.J."/>
            <person name="Neumann-Schaal M."/>
            <person name="Geppert A."/>
            <person name="Luckner M."/>
            <person name="Wanner G."/>
            <person name="Overmann J."/>
        </authorList>
    </citation>
    <scope>NUCLEOTIDE SEQUENCE [LARGE SCALE GENOMIC DNA]</scope>
    <source>
        <strain evidence="1 2">0125_3</strain>
    </source>
</reference>
<evidence type="ECO:0000313" key="1">
    <source>
        <dbReference type="EMBL" id="QJR11905.1"/>
    </source>
</evidence>
<dbReference type="EMBL" id="CP053069">
    <property type="protein sequence ID" value="QJR11905.1"/>
    <property type="molecule type" value="Genomic_DNA"/>
</dbReference>
<gene>
    <name evidence="1" type="ORF">DSM104443_02988</name>
</gene>
<organism evidence="1 2">
    <name type="scientific">Usitatibacter rugosus</name>
    <dbReference type="NCBI Taxonomy" id="2732067"/>
    <lineage>
        <taxon>Bacteria</taxon>
        <taxon>Pseudomonadati</taxon>
        <taxon>Pseudomonadota</taxon>
        <taxon>Betaproteobacteria</taxon>
        <taxon>Nitrosomonadales</taxon>
        <taxon>Usitatibacteraceae</taxon>
        <taxon>Usitatibacter</taxon>
    </lineage>
</organism>
<dbReference type="Pfam" id="PF09996">
    <property type="entry name" value="DUF2237"/>
    <property type="match status" value="1"/>
</dbReference>
<dbReference type="KEGG" id="uru:DSM104443_02988"/>
<name>A0A6M4GY05_9PROT</name>
<keyword evidence="2" id="KW-1185">Reference proteome</keyword>
<dbReference type="Gene3D" id="3.30.56.110">
    <property type="entry name" value="Protein of unknown function DUF2237"/>
    <property type="match status" value="1"/>
</dbReference>
<dbReference type="PANTHER" id="PTHR37466">
    <property type="entry name" value="SLR1628 PROTEIN"/>
    <property type="match status" value="1"/>
</dbReference>
<evidence type="ECO:0008006" key="3">
    <source>
        <dbReference type="Google" id="ProtNLM"/>
    </source>
</evidence>
<dbReference type="InterPro" id="IPR018714">
    <property type="entry name" value="DUF2237"/>
</dbReference>
<dbReference type="RefSeq" id="WP_171093637.1">
    <property type="nucleotide sequence ID" value="NZ_CP053069.1"/>
</dbReference>
<dbReference type="PANTHER" id="PTHR37466:SF1">
    <property type="entry name" value="SLR1628 PROTEIN"/>
    <property type="match status" value="1"/>
</dbReference>
<dbReference type="AlphaFoldDB" id="A0A6M4GY05"/>
<accession>A0A6M4GY05</accession>
<protein>
    <recommendedName>
        <fullName evidence="3">DUF2237 domain-containing protein</fullName>
    </recommendedName>
</protein>
<evidence type="ECO:0000313" key="2">
    <source>
        <dbReference type="Proteomes" id="UP000501534"/>
    </source>
</evidence>